<sequence>MCCLPFVFRKRLFLRLEPVTLGQSNLTITPKLARVYTVNNEAPEWQEP</sequence>
<accession>A0A2P2JM70</accession>
<protein>
    <submittedName>
        <fullName evidence="1">Uncharacterized protein</fullName>
    </submittedName>
</protein>
<evidence type="ECO:0000313" key="1">
    <source>
        <dbReference type="EMBL" id="MBW94557.1"/>
    </source>
</evidence>
<dbReference type="EMBL" id="GGEC01014074">
    <property type="protein sequence ID" value="MBW94557.1"/>
    <property type="molecule type" value="Transcribed_RNA"/>
</dbReference>
<organism evidence="1">
    <name type="scientific">Rhizophora mucronata</name>
    <name type="common">Asiatic mangrove</name>
    <dbReference type="NCBI Taxonomy" id="61149"/>
    <lineage>
        <taxon>Eukaryota</taxon>
        <taxon>Viridiplantae</taxon>
        <taxon>Streptophyta</taxon>
        <taxon>Embryophyta</taxon>
        <taxon>Tracheophyta</taxon>
        <taxon>Spermatophyta</taxon>
        <taxon>Magnoliopsida</taxon>
        <taxon>eudicotyledons</taxon>
        <taxon>Gunneridae</taxon>
        <taxon>Pentapetalae</taxon>
        <taxon>rosids</taxon>
        <taxon>fabids</taxon>
        <taxon>Malpighiales</taxon>
        <taxon>Rhizophoraceae</taxon>
        <taxon>Rhizophora</taxon>
    </lineage>
</organism>
<proteinExistence type="predicted"/>
<dbReference type="AlphaFoldDB" id="A0A2P2JM70"/>
<reference evidence="1" key="1">
    <citation type="submission" date="2018-02" db="EMBL/GenBank/DDBJ databases">
        <title>Rhizophora mucronata_Transcriptome.</title>
        <authorList>
            <person name="Meera S.P."/>
            <person name="Sreeshan A."/>
            <person name="Augustine A."/>
        </authorList>
    </citation>
    <scope>NUCLEOTIDE SEQUENCE</scope>
    <source>
        <tissue evidence="1">Leaf</tissue>
    </source>
</reference>
<name>A0A2P2JM70_RHIMU</name>